<keyword evidence="3" id="KW-0812">Transmembrane</keyword>
<dbReference type="GO" id="GO:0016020">
    <property type="term" value="C:membrane"/>
    <property type="evidence" value="ECO:0007669"/>
    <property type="project" value="UniProtKB-SubCell"/>
</dbReference>
<evidence type="ECO:0000256" key="1">
    <source>
        <dbReference type="ARBA" id="ARBA00004141"/>
    </source>
</evidence>
<dbReference type="EMBL" id="JAYMYR010000005">
    <property type="protein sequence ID" value="KAK7364560.1"/>
    <property type="molecule type" value="Genomic_DNA"/>
</dbReference>
<evidence type="ECO:0000313" key="7">
    <source>
        <dbReference type="EMBL" id="KAK7364560.1"/>
    </source>
</evidence>
<dbReference type="GO" id="GO:0005737">
    <property type="term" value="C:cytoplasm"/>
    <property type="evidence" value="ECO:0007669"/>
    <property type="project" value="TreeGrafter"/>
</dbReference>
<protein>
    <submittedName>
        <fullName evidence="7">Uncharacterized protein</fullName>
    </submittedName>
</protein>
<organism evidence="7 8">
    <name type="scientific">Phaseolus coccineus</name>
    <name type="common">Scarlet runner bean</name>
    <name type="synonym">Phaseolus multiflorus</name>
    <dbReference type="NCBI Taxonomy" id="3886"/>
    <lineage>
        <taxon>Eukaryota</taxon>
        <taxon>Viridiplantae</taxon>
        <taxon>Streptophyta</taxon>
        <taxon>Embryophyta</taxon>
        <taxon>Tracheophyta</taxon>
        <taxon>Spermatophyta</taxon>
        <taxon>Magnoliopsida</taxon>
        <taxon>eudicotyledons</taxon>
        <taxon>Gunneridae</taxon>
        <taxon>Pentapetalae</taxon>
        <taxon>rosids</taxon>
        <taxon>fabids</taxon>
        <taxon>Fabales</taxon>
        <taxon>Fabaceae</taxon>
        <taxon>Papilionoideae</taxon>
        <taxon>50 kb inversion clade</taxon>
        <taxon>NPAAA clade</taxon>
        <taxon>indigoferoid/millettioid clade</taxon>
        <taxon>Phaseoleae</taxon>
        <taxon>Phaseolus</taxon>
    </lineage>
</organism>
<dbReference type="Pfam" id="PF04117">
    <property type="entry name" value="Mpv17_PMP22"/>
    <property type="match status" value="1"/>
</dbReference>
<keyword evidence="4" id="KW-1133">Transmembrane helix</keyword>
<dbReference type="Proteomes" id="UP001374584">
    <property type="component" value="Unassembled WGS sequence"/>
</dbReference>
<evidence type="ECO:0000256" key="4">
    <source>
        <dbReference type="ARBA" id="ARBA00022989"/>
    </source>
</evidence>
<evidence type="ECO:0000256" key="5">
    <source>
        <dbReference type="ARBA" id="ARBA00023136"/>
    </source>
</evidence>
<name>A0AAN9N0P7_PHACN</name>
<evidence type="ECO:0000256" key="2">
    <source>
        <dbReference type="ARBA" id="ARBA00006824"/>
    </source>
</evidence>
<reference evidence="7 8" key="1">
    <citation type="submission" date="2024-01" db="EMBL/GenBank/DDBJ databases">
        <title>The genomes of 5 underutilized Papilionoideae crops provide insights into root nodulation and disease resistanc.</title>
        <authorList>
            <person name="Jiang F."/>
        </authorList>
    </citation>
    <scope>NUCLEOTIDE SEQUENCE [LARGE SCALE GENOMIC DNA]</scope>
    <source>
        <strain evidence="7">JINMINGXINNONG_FW02</strain>
        <tissue evidence="7">Leaves</tissue>
    </source>
</reference>
<accession>A0AAN9N0P7</accession>
<comment type="caution">
    <text evidence="7">The sequence shown here is derived from an EMBL/GenBank/DDBJ whole genome shotgun (WGS) entry which is preliminary data.</text>
</comment>
<keyword evidence="8" id="KW-1185">Reference proteome</keyword>
<gene>
    <name evidence="7" type="ORF">VNO80_13297</name>
</gene>
<dbReference type="InterPro" id="IPR007248">
    <property type="entry name" value="Mpv17_PMP22"/>
</dbReference>
<dbReference type="PANTHER" id="PTHR11266">
    <property type="entry name" value="PEROXISOMAL MEMBRANE PROTEIN 2, PXMP2 MPV17"/>
    <property type="match status" value="1"/>
</dbReference>
<dbReference type="AlphaFoldDB" id="A0AAN9N0P7"/>
<keyword evidence="5" id="KW-0472">Membrane</keyword>
<comment type="similarity">
    <text evidence="2 6">Belongs to the peroxisomal membrane protein PXMP2/4 family.</text>
</comment>
<evidence type="ECO:0000256" key="3">
    <source>
        <dbReference type="ARBA" id="ARBA00022692"/>
    </source>
</evidence>
<evidence type="ECO:0000256" key="6">
    <source>
        <dbReference type="RuleBase" id="RU363053"/>
    </source>
</evidence>
<comment type="subcellular location">
    <subcellularLocation>
        <location evidence="1">Membrane</location>
        <topology evidence="1">Multi-pass membrane protein</topology>
    </subcellularLocation>
</comment>
<evidence type="ECO:0000313" key="8">
    <source>
        <dbReference type="Proteomes" id="UP001374584"/>
    </source>
</evidence>
<sequence>MTSAADDHTLHAINLHSLLHVPHATMTNAAIPNRFFSSLSTPRNRFLATPLSHFRRFHQPHLHLKPPLNERASLSVTRFSSSSSSSSSSSRKPGFVGWYLRMLESYPLITKSVTSSLVFGASDVTSQMITLPSFCASYDLIRTLRMAIYGLLILGPAQHKWFNFLSKIFPKTDVAATLKKILMGQFIFGPVINTIFFSYNGVFQGEGVTEIIARLKRDLLPTLLGGAMFWPLCDFVTFRFIPVQLQPLLNSSCAYVWTIYLTYMANRG</sequence>
<proteinExistence type="inferred from homology"/>
<dbReference type="PANTHER" id="PTHR11266:SF88">
    <property type="entry name" value="PROTEIN SYM1-LIKE"/>
    <property type="match status" value="1"/>
</dbReference>